<dbReference type="RefSeq" id="WP_023355000.1">
    <property type="nucleotide sequence ID" value="NZ_KI535368.1"/>
</dbReference>
<comment type="caution">
    <text evidence="4">The sequence shown here is derived from an EMBL/GenBank/DDBJ whole genome shotgun (WGS) entry which is preliminary data.</text>
</comment>
<feature type="domain" description="DUF2399" evidence="2">
    <location>
        <begin position="277"/>
        <end position="424"/>
    </location>
</feature>
<dbReference type="GO" id="GO:0003677">
    <property type="term" value="F:DNA binding"/>
    <property type="evidence" value="ECO:0007669"/>
    <property type="project" value="InterPro"/>
</dbReference>
<evidence type="ECO:0000259" key="3">
    <source>
        <dbReference type="Pfam" id="PF11796"/>
    </source>
</evidence>
<dbReference type="SUPFAM" id="SSF56726">
    <property type="entry name" value="DNA topoisomerase IV, alpha subunit"/>
    <property type="match status" value="1"/>
</dbReference>
<dbReference type="EMBL" id="ACIL03000013">
    <property type="protein sequence ID" value="ESL03258.1"/>
    <property type="molecule type" value="Genomic_DNA"/>
</dbReference>
<gene>
    <name evidence="4" type="ORF">GCWU0000282_002132</name>
</gene>
<proteinExistence type="predicted"/>
<protein>
    <submittedName>
        <fullName evidence="4">TIGR02679 family protein</fullName>
    </submittedName>
</protein>
<dbReference type="CDD" id="cd00188">
    <property type="entry name" value="TOPRIM"/>
    <property type="match status" value="1"/>
</dbReference>
<dbReference type="GO" id="GO:0005694">
    <property type="term" value="C:chromosome"/>
    <property type="evidence" value="ECO:0007669"/>
    <property type="project" value="InterPro"/>
</dbReference>
<dbReference type="OrthoDB" id="1661308at2"/>
<dbReference type="Pfam" id="PF11796">
    <property type="entry name" value="DUF3323"/>
    <property type="match status" value="1"/>
</dbReference>
<feature type="domain" description="Conserved hypothetical protein CHP02679 N terminus" evidence="3">
    <location>
        <begin position="35"/>
        <end position="253"/>
    </location>
</feature>
<evidence type="ECO:0000313" key="5">
    <source>
        <dbReference type="Proteomes" id="UP000018227"/>
    </source>
</evidence>
<dbReference type="AlphaFoldDB" id="V2Y2R9"/>
<accession>V2Y2R9</accession>
<dbReference type="InterPro" id="IPR024465">
    <property type="entry name" value="DUF2399"/>
</dbReference>
<dbReference type="InterPro" id="IPR024466">
    <property type="entry name" value="CHP02679_N"/>
</dbReference>
<organism evidence="4 5">
    <name type="scientific">Catonella morbi ATCC 51271</name>
    <dbReference type="NCBI Taxonomy" id="592026"/>
    <lineage>
        <taxon>Bacteria</taxon>
        <taxon>Bacillati</taxon>
        <taxon>Bacillota</taxon>
        <taxon>Clostridia</taxon>
        <taxon>Lachnospirales</taxon>
        <taxon>Lachnospiraceae</taxon>
        <taxon>Catonella</taxon>
    </lineage>
</organism>
<keyword evidence="5" id="KW-1185">Reference proteome</keyword>
<keyword evidence="1" id="KW-0175">Coiled coil</keyword>
<dbReference type="Proteomes" id="UP000018227">
    <property type="component" value="Unassembled WGS sequence"/>
</dbReference>
<dbReference type="HOGENOM" id="CLU_035709_1_0_9"/>
<dbReference type="Pfam" id="PF09664">
    <property type="entry name" value="DUF2399"/>
    <property type="match status" value="1"/>
</dbReference>
<reference evidence="4 5" key="1">
    <citation type="submission" date="2013-06" db="EMBL/GenBank/DDBJ databases">
        <authorList>
            <person name="Weinstock G."/>
            <person name="Sodergren E."/>
            <person name="Clifton S."/>
            <person name="Fulton L."/>
            <person name="Fulton B."/>
            <person name="Courtney L."/>
            <person name="Fronick C."/>
            <person name="Harrison M."/>
            <person name="Strong C."/>
            <person name="Farmer C."/>
            <person name="Delahaunty K."/>
            <person name="Markovic C."/>
            <person name="Hall O."/>
            <person name="Minx P."/>
            <person name="Tomlinson C."/>
            <person name="Mitreva M."/>
            <person name="Nelson J."/>
            <person name="Hou S."/>
            <person name="Wollam A."/>
            <person name="Pepin K.H."/>
            <person name="Johnson M."/>
            <person name="Bhonagiri V."/>
            <person name="Nash W.E."/>
            <person name="Warren W."/>
            <person name="Chinwalla A."/>
            <person name="Mardis E.R."/>
            <person name="Wilson R.K."/>
        </authorList>
    </citation>
    <scope>NUCLEOTIDE SEQUENCE [LARGE SCALE GENOMIC DNA]</scope>
    <source>
        <strain evidence="4 5">ATCC 51271</strain>
    </source>
</reference>
<dbReference type="STRING" id="592026.GCWU0000282_002132"/>
<evidence type="ECO:0000259" key="2">
    <source>
        <dbReference type="Pfam" id="PF09664"/>
    </source>
</evidence>
<dbReference type="eggNOG" id="COG4924">
    <property type="taxonomic scope" value="Bacteria"/>
</dbReference>
<sequence length="427" mass="49589">MSEINEALEYFKKKSVYEKLFKVFKKKYESLGKISGTAVLTGLDRGEKLDLSDFLMKDFTEDKEVRVSVKLFEKALLKSKFSNLTTENILAYYFGEELRTKKEKNEDDEIRKAEYLAELKKYTDKTYIKDWLQGVFYGKAEGAGLIIRNYNTDKEELKNTIIKLVKAIPLMPDFTKGEKKELLAVFAAKTTANPHFFDDDTIAQSLLIAFLKDYYKYEYEDGLSESENKSDILFKAGIIKDSLSNDVIAYGIRGRYPDGSLHQGMEGFFTQKEPLKLSLFTLGNLEETFATKDIKRVYIIENPAVFSILISHFPDRAFICSYGQIRRAVFMLLDLFDKNITFSYAGDFDPEGLLIAEKLKKRYGERLTFWKYEPEIYLKYISEKKLTEQRIKKLDGVSDITLLRIAELIRKERRAVYQESMIGEYLS</sequence>
<dbReference type="InterPro" id="IPR036078">
    <property type="entry name" value="Spo11/TopoVI_A_sf"/>
</dbReference>
<evidence type="ECO:0000313" key="4">
    <source>
        <dbReference type="EMBL" id="ESL03258.1"/>
    </source>
</evidence>
<evidence type="ECO:0000256" key="1">
    <source>
        <dbReference type="SAM" id="Coils"/>
    </source>
</evidence>
<feature type="coiled-coil region" evidence="1">
    <location>
        <begin position="105"/>
        <end position="167"/>
    </location>
</feature>
<name>V2Y2R9_9FIRM</name>